<dbReference type="STRING" id="694429.Pyrfu_1533"/>
<dbReference type="Proteomes" id="UP000001037">
    <property type="component" value="Chromosome"/>
</dbReference>
<keyword evidence="2" id="KW-1185">Reference proteome</keyword>
<dbReference type="eggNOG" id="arCOG02103">
    <property type="taxonomic scope" value="Archaea"/>
</dbReference>
<dbReference type="EMBL" id="CP002838">
    <property type="protein sequence ID" value="AEM39390.1"/>
    <property type="molecule type" value="Genomic_DNA"/>
</dbReference>
<protein>
    <submittedName>
        <fullName evidence="1">Uncharacterized protein</fullName>
    </submittedName>
</protein>
<dbReference type="RefSeq" id="WP_014027067.1">
    <property type="nucleotide sequence ID" value="NC_015931.1"/>
</dbReference>
<proteinExistence type="predicted"/>
<organism evidence="1 2">
    <name type="scientific">Pyrolobus fumarii (strain DSM 11204 / 1A)</name>
    <dbReference type="NCBI Taxonomy" id="694429"/>
    <lineage>
        <taxon>Archaea</taxon>
        <taxon>Thermoproteota</taxon>
        <taxon>Thermoprotei</taxon>
        <taxon>Desulfurococcales</taxon>
        <taxon>Pyrodictiaceae</taxon>
        <taxon>Pyrolobus</taxon>
    </lineage>
</organism>
<gene>
    <name evidence="1" type="ordered locus">Pyrfu_1533</name>
</gene>
<dbReference type="InParanoid" id="G0EHN7"/>
<dbReference type="HOGENOM" id="CLU_112304_0_0_2"/>
<evidence type="ECO:0000313" key="2">
    <source>
        <dbReference type="Proteomes" id="UP000001037"/>
    </source>
</evidence>
<dbReference type="Gene3D" id="1.10.10.10">
    <property type="entry name" value="Winged helix-like DNA-binding domain superfamily/Winged helix DNA-binding domain"/>
    <property type="match status" value="1"/>
</dbReference>
<dbReference type="InterPro" id="IPR036388">
    <property type="entry name" value="WH-like_DNA-bd_sf"/>
</dbReference>
<name>G0EHN7_PYRF1</name>
<accession>G0EHN7</accession>
<dbReference type="AlphaFoldDB" id="G0EHN7"/>
<evidence type="ECO:0000313" key="1">
    <source>
        <dbReference type="EMBL" id="AEM39390.1"/>
    </source>
</evidence>
<sequence>MQSSGSMVSECSICRLYEIAVEVSKPKRGVKPGFDPEHVIGYILLAARGPIGRPLAAKALGIGDTAAKTMIRRLREIGVIETRGREGSSLKQELRQIVENIHFCQNGNCIGINICGIDVCEASRGLSKVLELRDSLVSRGVTPLLILCCSSGFVAPGAPHDVVDGLISSCLECEGRDICVVLGGDIGLVEVSRVILAIAKVVC</sequence>
<dbReference type="KEGG" id="pfm:Pyrfu_1533"/>
<dbReference type="GeneID" id="11138720"/>
<reference evidence="1 2" key="1">
    <citation type="journal article" date="2011" name="Stand. Genomic Sci.">
        <title>Complete genome sequence of the hyperthermophilic chemolithoautotroph Pyrolobus fumarii type strain (1A).</title>
        <authorList>
            <person name="Anderson I."/>
            <person name="Goker M."/>
            <person name="Nolan M."/>
            <person name="Lucas S."/>
            <person name="Hammon N."/>
            <person name="Deshpande S."/>
            <person name="Cheng J.F."/>
            <person name="Tapia R."/>
            <person name="Han C."/>
            <person name="Goodwin L."/>
            <person name="Pitluck S."/>
            <person name="Huntemann M."/>
            <person name="Liolios K."/>
            <person name="Ivanova N."/>
            <person name="Pagani I."/>
            <person name="Mavromatis K."/>
            <person name="Ovchinikova G."/>
            <person name="Pati A."/>
            <person name="Chen A."/>
            <person name="Palaniappan K."/>
            <person name="Land M."/>
            <person name="Hauser L."/>
            <person name="Brambilla E.M."/>
            <person name="Huber H."/>
            <person name="Yasawong M."/>
            <person name="Rohde M."/>
            <person name="Spring S."/>
            <person name="Abt B."/>
            <person name="Sikorski J."/>
            <person name="Wirth R."/>
            <person name="Detter J.C."/>
            <person name="Woyke T."/>
            <person name="Bristow J."/>
            <person name="Eisen J.A."/>
            <person name="Markowitz V."/>
            <person name="Hugenholtz P."/>
            <person name="Kyrpides N.C."/>
            <person name="Klenk H.P."/>
            <person name="Lapidus A."/>
        </authorList>
    </citation>
    <scope>NUCLEOTIDE SEQUENCE [LARGE SCALE GENOMIC DNA]</scope>
    <source>
        <strain evidence="2">DSM 11204 / 1A</strain>
    </source>
</reference>